<gene>
    <name evidence="1" type="ORF">SteCoe_37515</name>
</gene>
<evidence type="ECO:0000313" key="2">
    <source>
        <dbReference type="Proteomes" id="UP000187209"/>
    </source>
</evidence>
<sequence length="208" mass="23552">MLIFIFAFTSLVLSEELCPVYNCGTEAIGVCASKEDGSITLNQIGCTATTFCKLASISDWYLNGGSYFYCEEFPDTDESTDDVKCGTRNKNEMLLDDIHPKRCNTTDDCVLKNSQKSECLCAMDGYSYCQPKWGSEVFDLFWEYCDSSSDNVVSHEMWNYWSELQNHYNYYIAAPDCAMNIFYELQPLVSVPEGAWEIIVAGVIAWIV</sequence>
<organism evidence="1 2">
    <name type="scientific">Stentor coeruleus</name>
    <dbReference type="NCBI Taxonomy" id="5963"/>
    <lineage>
        <taxon>Eukaryota</taxon>
        <taxon>Sar</taxon>
        <taxon>Alveolata</taxon>
        <taxon>Ciliophora</taxon>
        <taxon>Postciliodesmatophora</taxon>
        <taxon>Heterotrichea</taxon>
        <taxon>Heterotrichida</taxon>
        <taxon>Stentoridae</taxon>
        <taxon>Stentor</taxon>
    </lineage>
</organism>
<evidence type="ECO:0000313" key="1">
    <source>
        <dbReference type="EMBL" id="OMJ65857.1"/>
    </source>
</evidence>
<accession>A0A1R2AMU6</accession>
<keyword evidence="2" id="KW-1185">Reference proteome</keyword>
<reference evidence="1 2" key="1">
    <citation type="submission" date="2016-11" db="EMBL/GenBank/DDBJ databases">
        <title>The macronuclear genome of Stentor coeruleus: a giant cell with tiny introns.</title>
        <authorList>
            <person name="Slabodnick M."/>
            <person name="Ruby J.G."/>
            <person name="Reiff S.B."/>
            <person name="Swart E.C."/>
            <person name="Gosai S."/>
            <person name="Prabakaran S."/>
            <person name="Witkowska E."/>
            <person name="Larue G.E."/>
            <person name="Fisher S."/>
            <person name="Freeman R.M."/>
            <person name="Gunawardena J."/>
            <person name="Chu W."/>
            <person name="Stover N.A."/>
            <person name="Gregory B.D."/>
            <person name="Nowacki M."/>
            <person name="Derisi J."/>
            <person name="Roy S.W."/>
            <person name="Marshall W.F."/>
            <person name="Sood P."/>
        </authorList>
    </citation>
    <scope>NUCLEOTIDE SEQUENCE [LARGE SCALE GENOMIC DNA]</scope>
    <source>
        <strain evidence="1">WM001</strain>
    </source>
</reference>
<dbReference type="AlphaFoldDB" id="A0A1R2AMU6"/>
<comment type="caution">
    <text evidence="1">The sequence shown here is derived from an EMBL/GenBank/DDBJ whole genome shotgun (WGS) entry which is preliminary data.</text>
</comment>
<dbReference type="Proteomes" id="UP000187209">
    <property type="component" value="Unassembled WGS sequence"/>
</dbReference>
<protein>
    <submittedName>
        <fullName evidence="1">Uncharacterized protein</fullName>
    </submittedName>
</protein>
<dbReference type="OrthoDB" id="10479661at2759"/>
<proteinExistence type="predicted"/>
<name>A0A1R2AMU6_9CILI</name>
<dbReference type="EMBL" id="MPUH01001912">
    <property type="protein sequence ID" value="OMJ65857.1"/>
    <property type="molecule type" value="Genomic_DNA"/>
</dbReference>